<reference evidence="1" key="2">
    <citation type="journal article" date="2015" name="Data Brief">
        <title>Shoot transcriptome of the giant reed, Arundo donax.</title>
        <authorList>
            <person name="Barrero R.A."/>
            <person name="Guerrero F.D."/>
            <person name="Moolhuijzen P."/>
            <person name="Goolsby J.A."/>
            <person name="Tidwell J."/>
            <person name="Bellgard S.E."/>
            <person name="Bellgard M.I."/>
        </authorList>
    </citation>
    <scope>NUCLEOTIDE SEQUENCE</scope>
    <source>
        <tissue evidence="1">Shoot tissue taken approximately 20 cm above the soil surface</tissue>
    </source>
</reference>
<evidence type="ECO:0000313" key="1">
    <source>
        <dbReference type="EMBL" id="JAE13190.1"/>
    </source>
</evidence>
<sequence>MLSCKGTIDHVNGFTTTKSAYTDKEYSHVST</sequence>
<name>A0A0A9FJL7_ARUDO</name>
<accession>A0A0A9FJL7</accession>
<protein>
    <submittedName>
        <fullName evidence="1">Uncharacterized protein</fullName>
    </submittedName>
</protein>
<organism evidence="1">
    <name type="scientific">Arundo donax</name>
    <name type="common">Giant reed</name>
    <name type="synonym">Donax arundinaceus</name>
    <dbReference type="NCBI Taxonomy" id="35708"/>
    <lineage>
        <taxon>Eukaryota</taxon>
        <taxon>Viridiplantae</taxon>
        <taxon>Streptophyta</taxon>
        <taxon>Embryophyta</taxon>
        <taxon>Tracheophyta</taxon>
        <taxon>Spermatophyta</taxon>
        <taxon>Magnoliopsida</taxon>
        <taxon>Liliopsida</taxon>
        <taxon>Poales</taxon>
        <taxon>Poaceae</taxon>
        <taxon>PACMAD clade</taxon>
        <taxon>Arundinoideae</taxon>
        <taxon>Arundineae</taxon>
        <taxon>Arundo</taxon>
    </lineage>
</organism>
<dbReference type="EMBL" id="GBRH01184706">
    <property type="protein sequence ID" value="JAE13190.1"/>
    <property type="molecule type" value="Transcribed_RNA"/>
</dbReference>
<reference evidence="1" key="1">
    <citation type="submission" date="2014-09" db="EMBL/GenBank/DDBJ databases">
        <authorList>
            <person name="Magalhaes I.L.F."/>
            <person name="Oliveira U."/>
            <person name="Santos F.R."/>
            <person name="Vidigal T.H.D.A."/>
            <person name="Brescovit A.D."/>
            <person name="Santos A.J."/>
        </authorList>
    </citation>
    <scope>NUCLEOTIDE SEQUENCE</scope>
    <source>
        <tissue evidence="1">Shoot tissue taken approximately 20 cm above the soil surface</tissue>
    </source>
</reference>
<dbReference type="AlphaFoldDB" id="A0A0A9FJL7"/>
<proteinExistence type="predicted"/>